<feature type="repeat" description="HEAT" evidence="1">
    <location>
        <begin position="23"/>
        <end position="61"/>
    </location>
</feature>
<feature type="non-terminal residue" evidence="2">
    <location>
        <position position="1"/>
    </location>
</feature>
<dbReference type="InterPro" id="IPR021133">
    <property type="entry name" value="HEAT_type_2"/>
</dbReference>
<accession>A0AAN4Z5L2</accession>
<dbReference type="PROSITE" id="PS50077">
    <property type="entry name" value="HEAT_REPEAT"/>
    <property type="match status" value="1"/>
</dbReference>
<evidence type="ECO:0000256" key="1">
    <source>
        <dbReference type="PROSITE-ProRule" id="PRU00103"/>
    </source>
</evidence>
<evidence type="ECO:0000313" key="2">
    <source>
        <dbReference type="EMBL" id="GMR31645.1"/>
    </source>
</evidence>
<gene>
    <name evidence="2" type="ORF">PMAYCL1PPCAC_01840</name>
</gene>
<keyword evidence="3" id="KW-1185">Reference proteome</keyword>
<name>A0AAN4Z5L2_9BILA</name>
<comment type="caution">
    <text evidence="2">The sequence shown here is derived from an EMBL/GenBank/DDBJ whole genome shotgun (WGS) entry which is preliminary data.</text>
</comment>
<proteinExistence type="predicted"/>
<dbReference type="Proteomes" id="UP001328107">
    <property type="component" value="Unassembled WGS sequence"/>
</dbReference>
<evidence type="ECO:0000313" key="3">
    <source>
        <dbReference type="Proteomes" id="UP001328107"/>
    </source>
</evidence>
<dbReference type="EMBL" id="BTRK01000001">
    <property type="protein sequence ID" value="GMR31645.1"/>
    <property type="molecule type" value="Genomic_DNA"/>
</dbReference>
<protein>
    <submittedName>
        <fullName evidence="2">Uncharacterized protein</fullName>
    </submittedName>
</protein>
<sequence length="96" mass="10774">DRFAPLYAMGDRNAPDLFENIQMVPVFLSSLEDEDAQVAKVAAKSLRKILERADREFLRNSYATAMESLKEYSLIGRGDSIPKASITDYSRISSIV</sequence>
<dbReference type="AlphaFoldDB" id="A0AAN4Z5L2"/>
<organism evidence="2 3">
    <name type="scientific">Pristionchus mayeri</name>
    <dbReference type="NCBI Taxonomy" id="1317129"/>
    <lineage>
        <taxon>Eukaryota</taxon>
        <taxon>Metazoa</taxon>
        <taxon>Ecdysozoa</taxon>
        <taxon>Nematoda</taxon>
        <taxon>Chromadorea</taxon>
        <taxon>Rhabditida</taxon>
        <taxon>Rhabditina</taxon>
        <taxon>Diplogasteromorpha</taxon>
        <taxon>Diplogasteroidea</taxon>
        <taxon>Neodiplogasteridae</taxon>
        <taxon>Pristionchus</taxon>
    </lineage>
</organism>
<reference evidence="3" key="1">
    <citation type="submission" date="2022-10" db="EMBL/GenBank/DDBJ databases">
        <title>Genome assembly of Pristionchus species.</title>
        <authorList>
            <person name="Yoshida K."/>
            <person name="Sommer R.J."/>
        </authorList>
    </citation>
    <scope>NUCLEOTIDE SEQUENCE [LARGE SCALE GENOMIC DNA]</scope>
    <source>
        <strain evidence="3">RS5460</strain>
    </source>
</reference>